<proteinExistence type="predicted"/>
<feature type="non-terminal residue" evidence="1">
    <location>
        <position position="1"/>
    </location>
</feature>
<dbReference type="AlphaFoldDB" id="A0A0F9C5T6"/>
<name>A0A0F9C5T6_9ZZZZ</name>
<organism evidence="1">
    <name type="scientific">marine sediment metagenome</name>
    <dbReference type="NCBI Taxonomy" id="412755"/>
    <lineage>
        <taxon>unclassified sequences</taxon>
        <taxon>metagenomes</taxon>
        <taxon>ecological metagenomes</taxon>
    </lineage>
</organism>
<accession>A0A0F9C5T6</accession>
<dbReference type="EMBL" id="LAZR01034721">
    <property type="protein sequence ID" value="KKL44539.1"/>
    <property type="molecule type" value="Genomic_DNA"/>
</dbReference>
<sequence>ISDSIPNNIFDEIVRLYDPVVILPDTPRDFTKNNYKAPPQYPVIRPFNTLSQKYSTMRAQELRQKFGKEYDAVVRLRFDYALNTKINFQSMNMDHINAPNRCGHPGGIDDTFAIGSPSHMTVYGDLFNHIQELYDSGVPFCDEILLGHYLAREGIPVKLHNFSYRLIRR</sequence>
<comment type="caution">
    <text evidence="1">The sequence shown here is derived from an EMBL/GenBank/DDBJ whole genome shotgun (WGS) entry which is preliminary data.</text>
</comment>
<gene>
    <name evidence="1" type="ORF">LCGC14_2364700</name>
</gene>
<protein>
    <submittedName>
        <fullName evidence="1">Uncharacterized protein</fullName>
    </submittedName>
</protein>
<reference evidence="1" key="1">
    <citation type="journal article" date="2015" name="Nature">
        <title>Complex archaea that bridge the gap between prokaryotes and eukaryotes.</title>
        <authorList>
            <person name="Spang A."/>
            <person name="Saw J.H."/>
            <person name="Jorgensen S.L."/>
            <person name="Zaremba-Niedzwiedzka K."/>
            <person name="Martijn J."/>
            <person name="Lind A.E."/>
            <person name="van Eijk R."/>
            <person name="Schleper C."/>
            <person name="Guy L."/>
            <person name="Ettema T.J."/>
        </authorList>
    </citation>
    <scope>NUCLEOTIDE SEQUENCE</scope>
</reference>
<evidence type="ECO:0000313" key="1">
    <source>
        <dbReference type="EMBL" id="KKL44539.1"/>
    </source>
</evidence>